<dbReference type="Proteomes" id="UP000318380">
    <property type="component" value="Unassembled WGS sequence"/>
</dbReference>
<evidence type="ECO:0000256" key="1">
    <source>
        <dbReference type="ARBA" id="ARBA00023125"/>
    </source>
</evidence>
<evidence type="ECO:0000259" key="4">
    <source>
        <dbReference type="PROSITE" id="PS50110"/>
    </source>
</evidence>
<protein>
    <submittedName>
        <fullName evidence="5">DNA-binding NarL/FixJ family response regulator</fullName>
    </submittedName>
</protein>
<organism evidence="5 6">
    <name type="scientific">Kribbella amoyensis</name>
    <dbReference type="NCBI Taxonomy" id="996641"/>
    <lineage>
        <taxon>Bacteria</taxon>
        <taxon>Bacillati</taxon>
        <taxon>Actinomycetota</taxon>
        <taxon>Actinomycetes</taxon>
        <taxon>Propionibacteriales</taxon>
        <taxon>Kribbellaceae</taxon>
        <taxon>Kribbella</taxon>
    </lineage>
</organism>
<accession>A0A561BRK6</accession>
<dbReference type="PROSITE" id="PS50043">
    <property type="entry name" value="HTH_LUXR_2"/>
    <property type="match status" value="1"/>
</dbReference>
<dbReference type="PANTHER" id="PTHR43214:SF43">
    <property type="entry name" value="TWO-COMPONENT RESPONSE REGULATOR"/>
    <property type="match status" value="1"/>
</dbReference>
<proteinExistence type="predicted"/>
<dbReference type="InterPro" id="IPR000792">
    <property type="entry name" value="Tscrpt_reg_LuxR_C"/>
</dbReference>
<reference evidence="5 6" key="1">
    <citation type="submission" date="2019-06" db="EMBL/GenBank/DDBJ databases">
        <title>Sequencing the genomes of 1000 actinobacteria strains.</title>
        <authorList>
            <person name="Klenk H.-P."/>
        </authorList>
    </citation>
    <scope>NUCLEOTIDE SEQUENCE [LARGE SCALE GENOMIC DNA]</scope>
    <source>
        <strain evidence="5 6">DSM 24683</strain>
    </source>
</reference>
<dbReference type="PANTHER" id="PTHR43214">
    <property type="entry name" value="TWO-COMPONENT RESPONSE REGULATOR"/>
    <property type="match status" value="1"/>
</dbReference>
<comment type="caution">
    <text evidence="5">The sequence shown here is derived from an EMBL/GenBank/DDBJ whole genome shotgun (WGS) entry which is preliminary data.</text>
</comment>
<evidence type="ECO:0000313" key="6">
    <source>
        <dbReference type="Proteomes" id="UP000318380"/>
    </source>
</evidence>
<dbReference type="RefSeq" id="WP_145806409.1">
    <property type="nucleotide sequence ID" value="NZ_VIVK01000001.1"/>
</dbReference>
<dbReference type="GO" id="GO:0006355">
    <property type="term" value="P:regulation of DNA-templated transcription"/>
    <property type="evidence" value="ECO:0007669"/>
    <property type="project" value="InterPro"/>
</dbReference>
<sequence length="258" mass="26520">MRPTGCVTVTAPTGPAGVLVVVADPVVRAGIRALVGEHARTEVAGTADSVRTAAAAIRRDHPDLVLVDSVLVDSAPGGSIGELVTVCAEGAAVGERPRVVALVTGEAPSLARVRGYFAAGVDGIVSTAEDIGDSLLAVRSGRAAGGWISPTLAAEILRRTEPPPKPAVAEVAVALSNVTPSEHAVLRLVADGNTDREIATRLHRSERVVKFHVSNLLAKLQARNRAHLVQLAVRSGLLPVHCPCGQAAGVRSTRDVAS</sequence>
<dbReference type="SUPFAM" id="SSF46894">
    <property type="entry name" value="C-terminal effector domain of the bipartite response regulators"/>
    <property type="match status" value="1"/>
</dbReference>
<dbReference type="InterPro" id="IPR039420">
    <property type="entry name" value="WalR-like"/>
</dbReference>
<dbReference type="OrthoDB" id="3171430at2"/>
<evidence type="ECO:0000256" key="2">
    <source>
        <dbReference type="PROSITE-ProRule" id="PRU00169"/>
    </source>
</evidence>
<dbReference type="InterPro" id="IPR001789">
    <property type="entry name" value="Sig_transdc_resp-reg_receiver"/>
</dbReference>
<dbReference type="AlphaFoldDB" id="A0A561BRK6"/>
<feature type="domain" description="Response regulatory" evidence="4">
    <location>
        <begin position="17"/>
        <end position="142"/>
    </location>
</feature>
<dbReference type="GO" id="GO:0003677">
    <property type="term" value="F:DNA binding"/>
    <property type="evidence" value="ECO:0007669"/>
    <property type="project" value="UniProtKB-KW"/>
</dbReference>
<dbReference type="CDD" id="cd06170">
    <property type="entry name" value="LuxR_C_like"/>
    <property type="match status" value="1"/>
</dbReference>
<keyword evidence="6" id="KW-1185">Reference proteome</keyword>
<dbReference type="InterPro" id="IPR011006">
    <property type="entry name" value="CheY-like_superfamily"/>
</dbReference>
<dbReference type="GO" id="GO:0000160">
    <property type="term" value="P:phosphorelay signal transduction system"/>
    <property type="evidence" value="ECO:0007669"/>
    <property type="project" value="InterPro"/>
</dbReference>
<feature type="domain" description="HTH luxR-type" evidence="3">
    <location>
        <begin position="171"/>
        <end position="236"/>
    </location>
</feature>
<dbReference type="Gene3D" id="3.40.50.2300">
    <property type="match status" value="1"/>
</dbReference>
<dbReference type="EMBL" id="VIVK01000001">
    <property type="protein sequence ID" value="TWD81515.1"/>
    <property type="molecule type" value="Genomic_DNA"/>
</dbReference>
<keyword evidence="2" id="KW-0597">Phosphoprotein</keyword>
<dbReference type="PRINTS" id="PR00038">
    <property type="entry name" value="HTHLUXR"/>
</dbReference>
<dbReference type="Pfam" id="PF00196">
    <property type="entry name" value="GerE"/>
    <property type="match status" value="1"/>
</dbReference>
<dbReference type="PROSITE" id="PS50110">
    <property type="entry name" value="RESPONSE_REGULATORY"/>
    <property type="match status" value="1"/>
</dbReference>
<dbReference type="SMART" id="SM00421">
    <property type="entry name" value="HTH_LUXR"/>
    <property type="match status" value="1"/>
</dbReference>
<dbReference type="SUPFAM" id="SSF52172">
    <property type="entry name" value="CheY-like"/>
    <property type="match status" value="1"/>
</dbReference>
<dbReference type="InterPro" id="IPR016032">
    <property type="entry name" value="Sig_transdc_resp-reg_C-effctor"/>
</dbReference>
<evidence type="ECO:0000313" key="5">
    <source>
        <dbReference type="EMBL" id="TWD81515.1"/>
    </source>
</evidence>
<feature type="modified residue" description="4-aspartylphosphate" evidence="2">
    <location>
        <position position="68"/>
    </location>
</feature>
<keyword evidence="1 5" id="KW-0238">DNA-binding</keyword>
<name>A0A561BRK6_9ACTN</name>
<gene>
    <name evidence="5" type="ORF">FB561_2631</name>
</gene>
<evidence type="ECO:0000259" key="3">
    <source>
        <dbReference type="PROSITE" id="PS50043"/>
    </source>
</evidence>